<keyword evidence="2" id="KW-1185">Reference proteome</keyword>
<protein>
    <recommendedName>
        <fullName evidence="3">Lipoprotein</fullName>
    </recommendedName>
</protein>
<dbReference type="EMBL" id="JACRTG010000026">
    <property type="protein sequence ID" value="MBC8588744.1"/>
    <property type="molecule type" value="Genomic_DNA"/>
</dbReference>
<comment type="caution">
    <text evidence="1">The sequence shown here is derived from an EMBL/GenBank/DDBJ whole genome shotgun (WGS) entry which is preliminary data.</text>
</comment>
<name>A0A926EYR5_9FIRM</name>
<gene>
    <name evidence="1" type="ORF">H8707_11000</name>
</gene>
<evidence type="ECO:0000313" key="1">
    <source>
        <dbReference type="EMBL" id="MBC8588744.1"/>
    </source>
</evidence>
<dbReference type="Proteomes" id="UP000601171">
    <property type="component" value="Unassembled WGS sequence"/>
</dbReference>
<dbReference type="AlphaFoldDB" id="A0A926EYR5"/>
<proteinExistence type="predicted"/>
<organism evidence="1 2">
    <name type="scientific">Paratissierella segnis</name>
    <dbReference type="NCBI Taxonomy" id="2763679"/>
    <lineage>
        <taxon>Bacteria</taxon>
        <taxon>Bacillati</taxon>
        <taxon>Bacillota</taxon>
        <taxon>Tissierellia</taxon>
        <taxon>Tissierellales</taxon>
        <taxon>Tissierellaceae</taxon>
        <taxon>Paratissierella</taxon>
    </lineage>
</organism>
<dbReference type="RefSeq" id="WP_262430197.1">
    <property type="nucleotide sequence ID" value="NZ_JACRTG010000026.1"/>
</dbReference>
<evidence type="ECO:0008006" key="3">
    <source>
        <dbReference type="Google" id="ProtNLM"/>
    </source>
</evidence>
<accession>A0A926EYR5</accession>
<sequence>MKKIILIMLVLMILLVLPSCGVRDGEVDDRIVAPNNNMPPIQGKWVIEEEMEPINSTKNKDADSIIGEEALFHKDGAVLGKSYTLKPSFKLKKVKTYDYLLYKYKTSPSNLGITDEKIQVITVMDDNKYFNEFIKYSDSVMFVNIEDHFYKMVKTVDEVSIEEINRYINVEKSMLKTFGAVEEEDLQTGVLLGLKIPIFDEKNQVPKWDYKTIWINSQNKEITDIYELDQLLVPRKNGFWVIDSVRDSNNGAVNDELIATPQFKLKENLATLDDREEYFGIFGIRGEFSQSNISLPSILKNILFVGNDYISVENTDLDRNSRKTLQVYAIDNLSEKKPIKLSDLIGDEGMDIFYEGASSVVSLDNSIIPNEENVGVIRRNGFWTLKGRINYKQNDEELYKDFNIKAIPPKEMVSFDELSIPWDAIRIMIPDVVDVFSSPNEEFIVVITSSHLVIYSMQDEGIVNSPIARIKLPYDSKIIMSEWAVGRYSNIWQEEVIKKDGVKLEY</sequence>
<reference evidence="1" key="1">
    <citation type="submission" date="2020-08" db="EMBL/GenBank/DDBJ databases">
        <title>Genome public.</title>
        <authorList>
            <person name="Liu C."/>
            <person name="Sun Q."/>
        </authorList>
    </citation>
    <scope>NUCLEOTIDE SEQUENCE</scope>
    <source>
        <strain evidence="1">BX21</strain>
    </source>
</reference>
<evidence type="ECO:0000313" key="2">
    <source>
        <dbReference type="Proteomes" id="UP000601171"/>
    </source>
</evidence>